<gene>
    <name evidence="2" type="ORF">K0504_01985</name>
</gene>
<dbReference type="Gene3D" id="3.40.50.1820">
    <property type="entry name" value="alpha/beta hydrolase"/>
    <property type="match status" value="1"/>
</dbReference>
<accession>A0ABS7EBT7</accession>
<dbReference type="Proteomes" id="UP001166251">
    <property type="component" value="Unassembled WGS sequence"/>
</dbReference>
<evidence type="ECO:0000313" key="2">
    <source>
        <dbReference type="EMBL" id="MBW8189790.1"/>
    </source>
</evidence>
<evidence type="ECO:0000313" key="3">
    <source>
        <dbReference type="Proteomes" id="UP001166251"/>
    </source>
</evidence>
<feature type="domain" description="AB hydrolase-1" evidence="1">
    <location>
        <begin position="58"/>
        <end position="271"/>
    </location>
</feature>
<keyword evidence="3" id="KW-1185">Reference proteome</keyword>
<dbReference type="RefSeq" id="WP_220102480.1">
    <property type="nucleotide sequence ID" value="NZ_JAHZSS010000002.1"/>
</dbReference>
<comment type="caution">
    <text evidence="2">The sequence shown here is derived from an EMBL/GenBank/DDBJ whole genome shotgun (WGS) entry which is preliminary data.</text>
</comment>
<keyword evidence="2" id="KW-0378">Hydrolase</keyword>
<dbReference type="EMBL" id="JAHZSS010000002">
    <property type="protein sequence ID" value="MBW8189790.1"/>
    <property type="molecule type" value="Genomic_DNA"/>
</dbReference>
<dbReference type="GO" id="GO:0016787">
    <property type="term" value="F:hydrolase activity"/>
    <property type="evidence" value="ECO:0007669"/>
    <property type="project" value="UniProtKB-KW"/>
</dbReference>
<evidence type="ECO:0000259" key="1">
    <source>
        <dbReference type="Pfam" id="PF12697"/>
    </source>
</evidence>
<proteinExistence type="predicted"/>
<organism evidence="2 3">
    <name type="scientific">Neiella holothuriorum</name>
    <dbReference type="NCBI Taxonomy" id="2870530"/>
    <lineage>
        <taxon>Bacteria</taxon>
        <taxon>Pseudomonadati</taxon>
        <taxon>Pseudomonadota</taxon>
        <taxon>Gammaproteobacteria</taxon>
        <taxon>Alteromonadales</taxon>
        <taxon>Echinimonadaceae</taxon>
        <taxon>Neiella</taxon>
    </lineage>
</organism>
<protein>
    <submittedName>
        <fullName evidence="2">Alpha/beta fold hydrolase</fullName>
    </submittedName>
</protein>
<dbReference type="SUPFAM" id="SSF53474">
    <property type="entry name" value="alpha/beta-Hydrolases"/>
    <property type="match status" value="1"/>
</dbReference>
<dbReference type="InterPro" id="IPR029058">
    <property type="entry name" value="AB_hydrolase_fold"/>
</dbReference>
<dbReference type="PANTHER" id="PTHR43265">
    <property type="entry name" value="ESTERASE ESTD"/>
    <property type="match status" value="1"/>
</dbReference>
<dbReference type="InterPro" id="IPR053145">
    <property type="entry name" value="AB_hydrolase_Est10"/>
</dbReference>
<sequence length="301" mass="32885">MKPAWFKYAMNAALLILWVGVFTKFAVADERQILLDNGTYQIPVIVNTPATKGPAPLVLMLHGTAGQKNEVGNLYQRLAERLAAQGIASARFDFAGTGDSPVDYRYYTLTSAVGDAQTVLRYCLDLTAIDGERVGVVGFSQGGLIAQLLVTDPATPSAIKVLAGWSSMTGNGVSSFADFYQTYYPEAKRNGVASVKFEWRDAPLNFSRQWFEELAANTSFDRMRDYQGQLLLIAGGADDVVTPQHSVALQQAATNAKTELHIVEGANHLFNVIGAGDSLNPDQTKAEQLLQLTQDWFQRQL</sequence>
<dbReference type="InterPro" id="IPR000073">
    <property type="entry name" value="AB_hydrolase_1"/>
</dbReference>
<name>A0ABS7EBT7_9GAMM</name>
<dbReference type="Pfam" id="PF12697">
    <property type="entry name" value="Abhydrolase_6"/>
    <property type="match status" value="1"/>
</dbReference>
<dbReference type="PANTHER" id="PTHR43265:SF1">
    <property type="entry name" value="ESTERASE ESTD"/>
    <property type="match status" value="1"/>
</dbReference>
<reference evidence="2" key="1">
    <citation type="submission" date="2021-07" db="EMBL/GenBank/DDBJ databases">
        <title>Neiella marina sp. nov., isolated from the intestinal content of sea cucumber Apostichopus japonicus.</title>
        <authorList>
            <person name="Bai X."/>
        </authorList>
    </citation>
    <scope>NUCLEOTIDE SEQUENCE</scope>
    <source>
        <strain evidence="2">126</strain>
    </source>
</reference>